<feature type="compositionally biased region" description="Low complexity" evidence="1">
    <location>
        <begin position="1"/>
        <end position="11"/>
    </location>
</feature>
<gene>
    <name evidence="3" type="ORF">TRAVEDRAFT_24668</name>
</gene>
<name>R7S887_TRAVS</name>
<proteinExistence type="predicted"/>
<dbReference type="OrthoDB" id="2747778at2759"/>
<accession>R7S887</accession>
<dbReference type="Pfam" id="PF17667">
    <property type="entry name" value="Pkinase_fungal"/>
    <property type="match status" value="1"/>
</dbReference>
<evidence type="ECO:0000313" key="4">
    <source>
        <dbReference type="Proteomes" id="UP000054317"/>
    </source>
</evidence>
<dbReference type="OMA" id="HKHLYED"/>
<sequence length="128" mass="13365">MSSSSSASSSALPMLVPEATAKPEASTNPAASNNTADTTNPADNSKPASKRVRAVHTRALVDFTDPRELAQVMLDAVTAHKHLYEDAGILHGDINPNTIAIFAFPDGGGARSVGGLIDCDEPLRRVKV</sequence>
<feature type="domain" description="Fungal-type protein kinase" evidence="2">
    <location>
        <begin position="49"/>
        <end position="120"/>
    </location>
</feature>
<dbReference type="GeneID" id="19412403"/>
<evidence type="ECO:0000313" key="3">
    <source>
        <dbReference type="EMBL" id="EIW51915.1"/>
    </source>
</evidence>
<organism evidence="3 4">
    <name type="scientific">Trametes versicolor (strain FP-101664)</name>
    <name type="common">White-rot fungus</name>
    <name type="synonym">Coriolus versicolor</name>
    <dbReference type="NCBI Taxonomy" id="717944"/>
    <lineage>
        <taxon>Eukaryota</taxon>
        <taxon>Fungi</taxon>
        <taxon>Dikarya</taxon>
        <taxon>Basidiomycota</taxon>
        <taxon>Agaricomycotina</taxon>
        <taxon>Agaricomycetes</taxon>
        <taxon>Polyporales</taxon>
        <taxon>Polyporaceae</taxon>
        <taxon>Trametes</taxon>
    </lineage>
</organism>
<protein>
    <recommendedName>
        <fullName evidence="2">Fungal-type protein kinase domain-containing protein</fullName>
    </recommendedName>
</protein>
<evidence type="ECO:0000259" key="2">
    <source>
        <dbReference type="Pfam" id="PF17667"/>
    </source>
</evidence>
<dbReference type="KEGG" id="tvs:TRAVEDRAFT_24668"/>
<feature type="region of interest" description="Disordered" evidence="1">
    <location>
        <begin position="1"/>
        <end position="53"/>
    </location>
</feature>
<evidence type="ECO:0000256" key="1">
    <source>
        <dbReference type="SAM" id="MobiDB-lite"/>
    </source>
</evidence>
<feature type="compositionally biased region" description="Low complexity" evidence="1">
    <location>
        <begin position="25"/>
        <end position="44"/>
    </location>
</feature>
<dbReference type="Proteomes" id="UP000054317">
    <property type="component" value="Unassembled WGS sequence"/>
</dbReference>
<dbReference type="InterPro" id="IPR040976">
    <property type="entry name" value="Pkinase_fungal"/>
</dbReference>
<dbReference type="RefSeq" id="XP_008044984.1">
    <property type="nucleotide sequence ID" value="XM_008046793.1"/>
</dbReference>
<reference evidence="4" key="1">
    <citation type="journal article" date="2012" name="Science">
        <title>The Paleozoic origin of enzymatic lignin decomposition reconstructed from 31 fungal genomes.</title>
        <authorList>
            <person name="Floudas D."/>
            <person name="Binder M."/>
            <person name="Riley R."/>
            <person name="Barry K."/>
            <person name="Blanchette R.A."/>
            <person name="Henrissat B."/>
            <person name="Martinez A.T."/>
            <person name="Otillar R."/>
            <person name="Spatafora J.W."/>
            <person name="Yadav J.S."/>
            <person name="Aerts A."/>
            <person name="Benoit I."/>
            <person name="Boyd A."/>
            <person name="Carlson A."/>
            <person name="Copeland A."/>
            <person name="Coutinho P.M."/>
            <person name="de Vries R.P."/>
            <person name="Ferreira P."/>
            <person name="Findley K."/>
            <person name="Foster B."/>
            <person name="Gaskell J."/>
            <person name="Glotzer D."/>
            <person name="Gorecki P."/>
            <person name="Heitman J."/>
            <person name="Hesse C."/>
            <person name="Hori C."/>
            <person name="Igarashi K."/>
            <person name="Jurgens J.A."/>
            <person name="Kallen N."/>
            <person name="Kersten P."/>
            <person name="Kohler A."/>
            <person name="Kuees U."/>
            <person name="Kumar T.K.A."/>
            <person name="Kuo A."/>
            <person name="LaButti K."/>
            <person name="Larrondo L.F."/>
            <person name="Lindquist E."/>
            <person name="Ling A."/>
            <person name="Lombard V."/>
            <person name="Lucas S."/>
            <person name="Lundell T."/>
            <person name="Martin R."/>
            <person name="McLaughlin D.J."/>
            <person name="Morgenstern I."/>
            <person name="Morin E."/>
            <person name="Murat C."/>
            <person name="Nagy L.G."/>
            <person name="Nolan M."/>
            <person name="Ohm R.A."/>
            <person name="Patyshakuliyeva A."/>
            <person name="Rokas A."/>
            <person name="Ruiz-Duenas F.J."/>
            <person name="Sabat G."/>
            <person name="Salamov A."/>
            <person name="Samejima M."/>
            <person name="Schmutz J."/>
            <person name="Slot J.C."/>
            <person name="St John F."/>
            <person name="Stenlid J."/>
            <person name="Sun H."/>
            <person name="Sun S."/>
            <person name="Syed K."/>
            <person name="Tsang A."/>
            <person name="Wiebenga A."/>
            <person name="Young D."/>
            <person name="Pisabarro A."/>
            <person name="Eastwood D.C."/>
            <person name="Martin F."/>
            <person name="Cullen D."/>
            <person name="Grigoriev I.V."/>
            <person name="Hibbett D.S."/>
        </authorList>
    </citation>
    <scope>NUCLEOTIDE SEQUENCE [LARGE SCALE GENOMIC DNA]</scope>
    <source>
        <strain evidence="4">FP-101664</strain>
    </source>
</reference>
<dbReference type="AlphaFoldDB" id="R7S887"/>
<dbReference type="EMBL" id="JH711797">
    <property type="protein sequence ID" value="EIW51915.1"/>
    <property type="molecule type" value="Genomic_DNA"/>
</dbReference>
<keyword evidence="4" id="KW-1185">Reference proteome</keyword>